<feature type="binding site" evidence="9">
    <location>
        <position position="40"/>
    </location>
    <ligand>
        <name>NAD(+)</name>
        <dbReference type="ChEBI" id="CHEBI:57540"/>
    </ligand>
</feature>
<feature type="binding site" evidence="9">
    <location>
        <begin position="8"/>
        <end position="13"/>
    </location>
    <ligand>
        <name>NAD(+)</name>
        <dbReference type="ChEBI" id="CHEBI:57540"/>
    </ligand>
</feature>
<sequence length="256" mass="27396">MLRIGISGCNGHMGRVVEDICRSAPDIEIAVGFDILGNSDRDFKVCTSPADFDGEVDAVIDFSSPAALQGLLEFGAARKVPLVLATTGYSQEQLTAIDEAAKLVPIFRSGNMSLGINVLLELVRRAASILGSDYDVEIVERHHHRKVDAPSGTALMIADAAASALPYQPQYVYERQSVRKPRDPHEIGISSVRGGTIVGDHEIIFAGRDEVIELHHSAQSREVFASGAVKAARFLAGVERPGLYSMADLVSAAGLD</sequence>
<dbReference type="GO" id="GO:0016726">
    <property type="term" value="F:oxidoreductase activity, acting on CH or CH2 groups, NAD or NADP as acceptor"/>
    <property type="evidence" value="ECO:0007669"/>
    <property type="project" value="UniProtKB-UniRule"/>
</dbReference>
<dbReference type="GO" id="GO:0008839">
    <property type="term" value="F:4-hydroxy-tetrahydrodipicolinate reductase"/>
    <property type="evidence" value="ECO:0007669"/>
    <property type="project" value="UniProtKB-UniRule"/>
</dbReference>
<dbReference type="RefSeq" id="WP_295369411.1">
    <property type="nucleotide sequence ID" value="NZ_DYUC01000124.1"/>
</dbReference>
<keyword evidence="5 9" id="KW-0220">Diaminopimelate biosynthesis</keyword>
<dbReference type="Proteomes" id="UP000760668">
    <property type="component" value="Unassembled WGS sequence"/>
</dbReference>
<feature type="binding site" evidence="9">
    <location>
        <begin position="109"/>
        <end position="112"/>
    </location>
    <ligand>
        <name>NAD(+)</name>
        <dbReference type="ChEBI" id="CHEBI:57540"/>
    </ligand>
</feature>
<feature type="active site" description="Proton donor/acceptor" evidence="9">
    <location>
        <position position="142"/>
    </location>
</feature>
<evidence type="ECO:0000256" key="2">
    <source>
        <dbReference type="ARBA" id="ARBA00022490"/>
    </source>
</evidence>
<keyword evidence="6 9" id="KW-0560">Oxidoreductase</keyword>
<dbReference type="NCBIfam" id="TIGR00036">
    <property type="entry name" value="dapB"/>
    <property type="match status" value="1"/>
</dbReference>
<dbReference type="InterPro" id="IPR000846">
    <property type="entry name" value="DapB_N"/>
</dbReference>
<evidence type="ECO:0000256" key="10">
    <source>
        <dbReference type="NCBIfam" id="TIGR00036"/>
    </source>
</evidence>
<dbReference type="HAMAP" id="MF_00102">
    <property type="entry name" value="DapB"/>
    <property type="match status" value="1"/>
</dbReference>
<accession>A0A921MP05</accession>
<keyword evidence="7 9" id="KW-0520">NAD</keyword>
<comment type="pathway">
    <text evidence="9">Amino-acid biosynthesis; L-lysine biosynthesis via DAP pathway; (S)-tetrahydrodipicolinate from L-aspartate: step 4/4.</text>
</comment>
<evidence type="ECO:0000256" key="9">
    <source>
        <dbReference type="HAMAP-Rule" id="MF_00102"/>
    </source>
</evidence>
<dbReference type="Pfam" id="PF01113">
    <property type="entry name" value="DapB_N"/>
    <property type="match status" value="1"/>
</dbReference>
<dbReference type="GO" id="GO:0005829">
    <property type="term" value="C:cytosol"/>
    <property type="evidence" value="ECO:0007669"/>
    <property type="project" value="TreeGrafter"/>
</dbReference>
<dbReference type="InterPro" id="IPR022664">
    <property type="entry name" value="DapB_N_CS"/>
</dbReference>
<dbReference type="EMBL" id="DYUC01000124">
    <property type="protein sequence ID" value="HJG87760.1"/>
    <property type="molecule type" value="Genomic_DNA"/>
</dbReference>
<dbReference type="CDD" id="cd02274">
    <property type="entry name" value="DHDPR_N"/>
    <property type="match status" value="1"/>
</dbReference>
<keyword evidence="2 9" id="KW-0963">Cytoplasm</keyword>
<feature type="binding site" evidence="9">
    <location>
        <position position="143"/>
    </location>
    <ligand>
        <name>(S)-2,3,4,5-tetrahydrodipicolinate</name>
        <dbReference type="ChEBI" id="CHEBI:16845"/>
    </ligand>
</feature>
<dbReference type="InterPro" id="IPR022663">
    <property type="entry name" value="DapB_C"/>
</dbReference>
<dbReference type="InterPro" id="IPR036291">
    <property type="entry name" value="NAD(P)-bd_dom_sf"/>
</dbReference>
<dbReference type="FunFam" id="3.30.360.10:FF:000009">
    <property type="entry name" value="4-hydroxy-tetrahydrodipicolinate reductase"/>
    <property type="match status" value="1"/>
</dbReference>
<protein>
    <recommendedName>
        <fullName evidence="9 10">4-hydroxy-tetrahydrodipicolinate reductase</fullName>
        <shortName evidence="9">HTPA reductase</shortName>
        <ecNumber evidence="9 10">1.17.1.8</ecNumber>
    </recommendedName>
</protein>
<evidence type="ECO:0000313" key="13">
    <source>
        <dbReference type="EMBL" id="HJG87760.1"/>
    </source>
</evidence>
<keyword evidence="8 9" id="KW-0457">Lysine biosynthesis</keyword>
<keyword evidence="3 9" id="KW-0028">Amino-acid biosynthesis</keyword>
<keyword evidence="4 9" id="KW-0521">NADP</keyword>
<feature type="binding site" evidence="9">
    <location>
        <position position="41"/>
    </location>
    <ligand>
        <name>NADP(+)</name>
        <dbReference type="ChEBI" id="CHEBI:58349"/>
    </ligand>
</feature>
<feature type="active site" description="Proton donor" evidence="9">
    <location>
        <position position="146"/>
    </location>
</feature>
<name>A0A921MP05_9FIRM</name>
<comment type="subunit">
    <text evidence="9">Homotetramer.</text>
</comment>
<reference evidence="13" key="1">
    <citation type="journal article" date="2021" name="PeerJ">
        <title>Extensive microbial diversity within the chicken gut microbiome revealed by metagenomics and culture.</title>
        <authorList>
            <person name="Gilroy R."/>
            <person name="Ravi A."/>
            <person name="Getino M."/>
            <person name="Pursley I."/>
            <person name="Horton D.L."/>
            <person name="Alikhan N.F."/>
            <person name="Baker D."/>
            <person name="Gharbi K."/>
            <person name="Hall N."/>
            <person name="Watson M."/>
            <person name="Adriaenssens E.M."/>
            <person name="Foster-Nyarko E."/>
            <person name="Jarju S."/>
            <person name="Secka A."/>
            <person name="Antonio M."/>
            <person name="Oren A."/>
            <person name="Chaudhuri R.R."/>
            <person name="La Ragione R."/>
            <person name="Hildebrand F."/>
            <person name="Pallen M.J."/>
        </authorList>
    </citation>
    <scope>NUCLEOTIDE SEQUENCE</scope>
    <source>
        <strain evidence="13">CHK179-5677</strain>
    </source>
</reference>
<evidence type="ECO:0000313" key="14">
    <source>
        <dbReference type="Proteomes" id="UP000760668"/>
    </source>
</evidence>
<dbReference type="GO" id="GO:0051287">
    <property type="term" value="F:NAD binding"/>
    <property type="evidence" value="ECO:0007669"/>
    <property type="project" value="UniProtKB-UniRule"/>
</dbReference>
<dbReference type="GO" id="GO:0050661">
    <property type="term" value="F:NADP binding"/>
    <property type="evidence" value="ECO:0007669"/>
    <property type="project" value="UniProtKB-UniRule"/>
</dbReference>
<dbReference type="GO" id="GO:0009089">
    <property type="term" value="P:lysine biosynthetic process via diaminopimelate"/>
    <property type="evidence" value="ECO:0007669"/>
    <property type="project" value="UniProtKB-UniRule"/>
</dbReference>
<dbReference type="Pfam" id="PF05173">
    <property type="entry name" value="DapB_C"/>
    <property type="match status" value="1"/>
</dbReference>
<feature type="domain" description="Dihydrodipicolinate reductase N-terminal" evidence="11">
    <location>
        <begin position="3"/>
        <end position="112"/>
    </location>
</feature>
<proteinExistence type="inferred from homology"/>
<comment type="catalytic activity">
    <reaction evidence="9">
        <text>(S)-2,3,4,5-tetrahydrodipicolinate + NAD(+) + H2O = (2S,4S)-4-hydroxy-2,3,4,5-tetrahydrodipicolinate + NADH + H(+)</text>
        <dbReference type="Rhea" id="RHEA:35323"/>
        <dbReference type="ChEBI" id="CHEBI:15377"/>
        <dbReference type="ChEBI" id="CHEBI:15378"/>
        <dbReference type="ChEBI" id="CHEBI:16845"/>
        <dbReference type="ChEBI" id="CHEBI:57540"/>
        <dbReference type="ChEBI" id="CHEBI:57945"/>
        <dbReference type="ChEBI" id="CHEBI:67139"/>
        <dbReference type="EC" id="1.17.1.8"/>
    </reaction>
</comment>
<evidence type="ECO:0000256" key="6">
    <source>
        <dbReference type="ARBA" id="ARBA00023002"/>
    </source>
</evidence>
<evidence type="ECO:0000256" key="1">
    <source>
        <dbReference type="ARBA" id="ARBA00006642"/>
    </source>
</evidence>
<evidence type="ECO:0000256" key="3">
    <source>
        <dbReference type="ARBA" id="ARBA00022605"/>
    </source>
</evidence>
<evidence type="ECO:0000256" key="4">
    <source>
        <dbReference type="ARBA" id="ARBA00022857"/>
    </source>
</evidence>
<dbReference type="Gene3D" id="3.30.360.10">
    <property type="entry name" value="Dihydrodipicolinate Reductase, domain 2"/>
    <property type="match status" value="1"/>
</dbReference>
<comment type="function">
    <text evidence="9">Catalyzes the conversion of 4-hydroxy-tetrahydrodipicolinate (HTPA) to tetrahydrodipicolinate.</text>
</comment>
<feature type="domain" description="Dihydrodipicolinate reductase C-terminal" evidence="12">
    <location>
        <begin position="115"/>
        <end position="249"/>
    </location>
</feature>
<evidence type="ECO:0000256" key="5">
    <source>
        <dbReference type="ARBA" id="ARBA00022915"/>
    </source>
</evidence>
<dbReference type="PANTHER" id="PTHR20836">
    <property type="entry name" value="DIHYDRODIPICOLINATE REDUCTASE"/>
    <property type="match status" value="1"/>
</dbReference>
<comment type="caution">
    <text evidence="13">The sequence shown here is derived from an EMBL/GenBank/DDBJ whole genome shotgun (WGS) entry which is preliminary data.</text>
</comment>
<dbReference type="PANTHER" id="PTHR20836:SF7">
    <property type="entry name" value="4-HYDROXY-TETRAHYDRODIPICOLINATE REDUCTASE"/>
    <property type="match status" value="1"/>
</dbReference>
<dbReference type="InterPro" id="IPR023940">
    <property type="entry name" value="DHDPR_bac"/>
</dbReference>
<dbReference type="PIRSF" id="PIRSF000161">
    <property type="entry name" value="DHPR"/>
    <property type="match status" value="1"/>
</dbReference>
<dbReference type="GO" id="GO:0019877">
    <property type="term" value="P:diaminopimelate biosynthetic process"/>
    <property type="evidence" value="ECO:0007669"/>
    <property type="project" value="UniProtKB-UniRule"/>
</dbReference>
<dbReference type="Gene3D" id="3.40.50.720">
    <property type="entry name" value="NAD(P)-binding Rossmann-like Domain"/>
    <property type="match status" value="1"/>
</dbReference>
<comment type="similarity">
    <text evidence="1 9">Belongs to the DapB family.</text>
</comment>
<evidence type="ECO:0000259" key="12">
    <source>
        <dbReference type="Pfam" id="PF05173"/>
    </source>
</evidence>
<dbReference type="EC" id="1.17.1.8" evidence="9 10"/>
<comment type="subcellular location">
    <subcellularLocation>
        <location evidence="9">Cytoplasm</location>
    </subcellularLocation>
</comment>
<gene>
    <name evidence="9 13" type="primary">dapB</name>
    <name evidence="13" type="ORF">K8V01_12215</name>
</gene>
<reference evidence="13" key="2">
    <citation type="submission" date="2021-09" db="EMBL/GenBank/DDBJ databases">
        <authorList>
            <person name="Gilroy R."/>
        </authorList>
    </citation>
    <scope>NUCLEOTIDE SEQUENCE</scope>
    <source>
        <strain evidence="13">CHK179-5677</strain>
    </source>
</reference>
<feature type="binding site" evidence="9">
    <location>
        <begin position="152"/>
        <end position="153"/>
    </location>
    <ligand>
        <name>(S)-2,3,4,5-tetrahydrodipicolinate</name>
        <dbReference type="ChEBI" id="CHEBI:16845"/>
    </ligand>
</feature>
<dbReference type="AlphaFoldDB" id="A0A921MP05"/>
<evidence type="ECO:0000256" key="8">
    <source>
        <dbReference type="ARBA" id="ARBA00023154"/>
    </source>
</evidence>
<organism evidence="13 14">
    <name type="scientific">Pseudoflavonifractor capillosus</name>
    <dbReference type="NCBI Taxonomy" id="106588"/>
    <lineage>
        <taxon>Bacteria</taxon>
        <taxon>Bacillati</taxon>
        <taxon>Bacillota</taxon>
        <taxon>Clostridia</taxon>
        <taxon>Eubacteriales</taxon>
        <taxon>Oscillospiraceae</taxon>
        <taxon>Pseudoflavonifractor</taxon>
    </lineage>
</organism>
<feature type="binding site" evidence="9">
    <location>
        <begin position="85"/>
        <end position="87"/>
    </location>
    <ligand>
        <name>NAD(+)</name>
        <dbReference type="ChEBI" id="CHEBI:57540"/>
    </ligand>
</feature>
<dbReference type="SUPFAM" id="SSF51735">
    <property type="entry name" value="NAD(P)-binding Rossmann-fold domains"/>
    <property type="match status" value="1"/>
</dbReference>
<evidence type="ECO:0000256" key="7">
    <source>
        <dbReference type="ARBA" id="ARBA00023027"/>
    </source>
</evidence>
<dbReference type="PROSITE" id="PS01298">
    <property type="entry name" value="DAPB"/>
    <property type="match status" value="1"/>
</dbReference>
<evidence type="ECO:0000259" key="11">
    <source>
        <dbReference type="Pfam" id="PF01113"/>
    </source>
</evidence>
<comment type="caution">
    <text evidence="9">Was originally thought to be a dihydrodipicolinate reductase (DHDPR), catalyzing the conversion of dihydrodipicolinate to tetrahydrodipicolinate. However, it was shown in E.coli that the substrate of the enzymatic reaction is not dihydrodipicolinate (DHDP) but in fact (2S,4S)-4-hydroxy-2,3,4,5-tetrahydrodipicolinic acid (HTPA), the product released by the DapA-catalyzed reaction.</text>
</comment>
<dbReference type="SUPFAM" id="SSF55347">
    <property type="entry name" value="Glyceraldehyde-3-phosphate dehydrogenase-like, C-terminal domain"/>
    <property type="match status" value="1"/>
</dbReference>
<comment type="catalytic activity">
    <reaction evidence="9">
        <text>(S)-2,3,4,5-tetrahydrodipicolinate + NADP(+) + H2O = (2S,4S)-4-hydroxy-2,3,4,5-tetrahydrodipicolinate + NADPH + H(+)</text>
        <dbReference type="Rhea" id="RHEA:35331"/>
        <dbReference type="ChEBI" id="CHEBI:15377"/>
        <dbReference type="ChEBI" id="CHEBI:15378"/>
        <dbReference type="ChEBI" id="CHEBI:16845"/>
        <dbReference type="ChEBI" id="CHEBI:57783"/>
        <dbReference type="ChEBI" id="CHEBI:58349"/>
        <dbReference type="ChEBI" id="CHEBI:67139"/>
        <dbReference type="EC" id="1.17.1.8"/>
    </reaction>
</comment>